<keyword evidence="3" id="KW-1185">Reference proteome</keyword>
<reference evidence="3" key="1">
    <citation type="journal article" date="2019" name="Int. J. Syst. Evol. Microbiol.">
        <title>The Global Catalogue of Microorganisms (GCM) 10K type strain sequencing project: providing services to taxonomists for standard genome sequencing and annotation.</title>
        <authorList>
            <consortium name="The Broad Institute Genomics Platform"/>
            <consortium name="The Broad Institute Genome Sequencing Center for Infectious Disease"/>
            <person name="Wu L."/>
            <person name="Ma J."/>
        </authorList>
    </citation>
    <scope>NUCLEOTIDE SEQUENCE [LARGE SCALE GENOMIC DNA]</scope>
    <source>
        <strain evidence="3">JCM 32305</strain>
    </source>
</reference>
<protein>
    <submittedName>
        <fullName evidence="2">Transposase</fullName>
    </submittedName>
</protein>
<comment type="similarity">
    <text evidence="1">Belongs to the transposase 8 family.</text>
</comment>
<comment type="caution">
    <text evidence="2">The sequence shown here is derived from an EMBL/GenBank/DDBJ whole genome shotgun (WGS) entry which is preliminary data.</text>
</comment>
<evidence type="ECO:0000256" key="1">
    <source>
        <dbReference type="ARBA" id="ARBA00009964"/>
    </source>
</evidence>
<dbReference type="EMBL" id="BMQW01000002">
    <property type="protein sequence ID" value="GGP77851.1"/>
    <property type="molecule type" value="Genomic_DNA"/>
</dbReference>
<dbReference type="Gene3D" id="1.10.10.60">
    <property type="entry name" value="Homeodomain-like"/>
    <property type="match status" value="1"/>
</dbReference>
<proteinExistence type="inferred from homology"/>
<evidence type="ECO:0000313" key="3">
    <source>
        <dbReference type="Proteomes" id="UP000654004"/>
    </source>
</evidence>
<dbReference type="InterPro" id="IPR002514">
    <property type="entry name" value="Transposase_8"/>
</dbReference>
<dbReference type="RefSeq" id="WP_188953514.1">
    <property type="nucleotide sequence ID" value="NZ_BMQW01000002.1"/>
</dbReference>
<evidence type="ECO:0000313" key="2">
    <source>
        <dbReference type="EMBL" id="GGP77851.1"/>
    </source>
</evidence>
<dbReference type="Proteomes" id="UP000654004">
    <property type="component" value="Unassembled WGS sequence"/>
</dbReference>
<dbReference type="SUPFAM" id="SSF46689">
    <property type="entry name" value="Homeodomain-like"/>
    <property type="match status" value="1"/>
</dbReference>
<name>A0ABQ2QG09_9GAMM</name>
<sequence>MSISTARQYPVDFQHQVISEVKVHNRLLSDVAKQYGVSSKTVYKWVKQSESHKTEKRGAIVSEIALLQQKITQLSQQLQTMAS</sequence>
<organism evidence="2 3">
    <name type="scientific">Shewanella ulleungensis</name>
    <dbReference type="NCBI Taxonomy" id="2282699"/>
    <lineage>
        <taxon>Bacteria</taxon>
        <taxon>Pseudomonadati</taxon>
        <taxon>Pseudomonadota</taxon>
        <taxon>Gammaproteobacteria</taxon>
        <taxon>Alteromonadales</taxon>
        <taxon>Shewanellaceae</taxon>
        <taxon>Shewanella</taxon>
    </lineage>
</organism>
<accession>A0ABQ2QG09</accession>
<dbReference type="Pfam" id="PF01527">
    <property type="entry name" value="HTH_Tnp_1"/>
    <property type="match status" value="1"/>
</dbReference>
<dbReference type="InterPro" id="IPR009057">
    <property type="entry name" value="Homeodomain-like_sf"/>
</dbReference>
<gene>
    <name evidence="2" type="ORF">GCM10009410_07430</name>
</gene>